<dbReference type="HOGENOM" id="CLU_2965867_0_0_1"/>
<sequence length="59" mass="7076">MMPLIATYEDEQVRANLRSTHAFPVSIAKRRDYRYLEAFYTDRKQCRSRAGVNRFSNKF</sequence>
<organism evidence="1 2">
    <name type="scientific">Phytophthora nicotianae P1569</name>
    <dbReference type="NCBI Taxonomy" id="1317065"/>
    <lineage>
        <taxon>Eukaryota</taxon>
        <taxon>Sar</taxon>
        <taxon>Stramenopiles</taxon>
        <taxon>Oomycota</taxon>
        <taxon>Peronosporomycetes</taxon>
        <taxon>Peronosporales</taxon>
        <taxon>Peronosporaceae</taxon>
        <taxon>Phytophthora</taxon>
    </lineage>
</organism>
<dbReference type="EMBL" id="ANIZ01003155">
    <property type="protein sequence ID" value="ETI35353.1"/>
    <property type="molecule type" value="Genomic_DNA"/>
</dbReference>
<dbReference type="Proteomes" id="UP000018721">
    <property type="component" value="Unassembled WGS sequence"/>
</dbReference>
<proteinExistence type="predicted"/>
<name>V9E9Z0_PHYNI</name>
<accession>V9E9Z0</accession>
<keyword evidence="2" id="KW-1185">Reference proteome</keyword>
<gene>
    <name evidence="1" type="ORF">F443_18300</name>
</gene>
<comment type="caution">
    <text evidence="1">The sequence shown here is derived from an EMBL/GenBank/DDBJ whole genome shotgun (WGS) entry which is preliminary data.</text>
</comment>
<protein>
    <submittedName>
        <fullName evidence="1">Uncharacterized protein</fullName>
    </submittedName>
</protein>
<evidence type="ECO:0000313" key="1">
    <source>
        <dbReference type="EMBL" id="ETI35353.1"/>
    </source>
</evidence>
<reference evidence="1 2" key="1">
    <citation type="submission" date="2013-11" db="EMBL/GenBank/DDBJ databases">
        <title>The Genome Sequence of Phytophthora parasitica P1569.</title>
        <authorList>
            <consortium name="The Broad Institute Genomics Platform"/>
            <person name="Russ C."/>
            <person name="Tyler B."/>
            <person name="Panabieres F."/>
            <person name="Shan W."/>
            <person name="Tripathy S."/>
            <person name="Grunwald N."/>
            <person name="Machado M."/>
            <person name="Johnson C.S."/>
            <person name="Arredondo F."/>
            <person name="Hong C."/>
            <person name="Coffey M."/>
            <person name="Young S.K."/>
            <person name="Zeng Q."/>
            <person name="Gargeya S."/>
            <person name="Fitzgerald M."/>
            <person name="Abouelleil A."/>
            <person name="Alvarado L."/>
            <person name="Chapman S.B."/>
            <person name="Gainer-Dewar J."/>
            <person name="Goldberg J."/>
            <person name="Griggs A."/>
            <person name="Gujja S."/>
            <person name="Hansen M."/>
            <person name="Howarth C."/>
            <person name="Imamovic A."/>
            <person name="Ireland A."/>
            <person name="Larimer J."/>
            <person name="McCowan C."/>
            <person name="Murphy C."/>
            <person name="Pearson M."/>
            <person name="Poon T.W."/>
            <person name="Priest M."/>
            <person name="Roberts A."/>
            <person name="Saif S."/>
            <person name="Shea T."/>
            <person name="Sykes S."/>
            <person name="Wortman J."/>
            <person name="Nusbaum C."/>
            <person name="Birren B."/>
        </authorList>
    </citation>
    <scope>NUCLEOTIDE SEQUENCE [LARGE SCALE GENOMIC DNA]</scope>
    <source>
        <strain evidence="1 2">P1569</strain>
    </source>
</reference>
<dbReference type="AlphaFoldDB" id="V9E9Z0"/>
<dbReference type="OrthoDB" id="129434at2759"/>
<evidence type="ECO:0000313" key="2">
    <source>
        <dbReference type="Proteomes" id="UP000018721"/>
    </source>
</evidence>